<dbReference type="InterPro" id="IPR052091">
    <property type="entry name" value="Beta-ala_Activ/Resist"/>
</dbReference>
<dbReference type="PANTHER" id="PTHR44394:SF1">
    <property type="entry name" value="BETA-ALANINE-ACTIVATING ENZYME"/>
    <property type="match status" value="1"/>
</dbReference>
<reference evidence="1 2" key="1">
    <citation type="submission" date="2020-04" db="EMBL/GenBank/DDBJ databases">
        <title>Plant Genome Project.</title>
        <authorList>
            <person name="Zhang R.-G."/>
        </authorList>
    </citation>
    <scope>NUCLEOTIDE SEQUENCE [LARGE SCALE GENOMIC DNA]</scope>
    <source>
        <strain evidence="1">YNK0</strain>
        <tissue evidence="1">Leaf</tissue>
    </source>
</reference>
<organism evidence="1 2">
    <name type="scientific">Tetracentron sinense</name>
    <name type="common">Spur-leaf</name>
    <dbReference type="NCBI Taxonomy" id="13715"/>
    <lineage>
        <taxon>Eukaryota</taxon>
        <taxon>Viridiplantae</taxon>
        <taxon>Streptophyta</taxon>
        <taxon>Embryophyta</taxon>
        <taxon>Tracheophyta</taxon>
        <taxon>Spermatophyta</taxon>
        <taxon>Magnoliopsida</taxon>
        <taxon>Trochodendrales</taxon>
        <taxon>Trochodendraceae</taxon>
        <taxon>Tetracentron</taxon>
    </lineage>
</organism>
<keyword evidence="2" id="KW-1185">Reference proteome</keyword>
<name>A0A834YDF1_TETSI</name>
<comment type="caution">
    <text evidence="1">The sequence shown here is derived from an EMBL/GenBank/DDBJ whole genome shotgun (WGS) entry which is preliminary data.</text>
</comment>
<evidence type="ECO:0000313" key="2">
    <source>
        <dbReference type="Proteomes" id="UP000655225"/>
    </source>
</evidence>
<accession>A0A834YDF1</accession>
<dbReference type="EMBL" id="JABCRI010000022">
    <property type="protein sequence ID" value="KAF8379019.1"/>
    <property type="molecule type" value="Genomic_DNA"/>
</dbReference>
<dbReference type="InterPro" id="IPR011047">
    <property type="entry name" value="Quinoprotein_ADH-like_sf"/>
</dbReference>
<dbReference type="OrthoDB" id="408177at2759"/>
<dbReference type="GO" id="GO:0043041">
    <property type="term" value="P:amino acid activation for nonribosomal peptide biosynthetic process"/>
    <property type="evidence" value="ECO:0007669"/>
    <property type="project" value="TreeGrafter"/>
</dbReference>
<proteinExistence type="predicted"/>
<sequence>MAARGARGNRGEGGRNAVTYEMFTDMQQQIQQLAQMVIRVTAADQLNFDGEMEAEEFLDWLDSLEIYFNWKEVSEERKVKLVGVKLRGPASSWWKHYQNDHEVLICSRDGSVYSFEMEEGDLLWEYNIGDPITSSAYVDETMQLIFDPSHPLDRLACICSSSGSLYLLRINLNAIAERNQPGKDAAGAMVQEFARLDLQGEIFSSPVMIGGRIFVGCRDDYVHCIGVTGEDRS</sequence>
<evidence type="ECO:0000313" key="1">
    <source>
        <dbReference type="EMBL" id="KAF8379019.1"/>
    </source>
</evidence>
<evidence type="ECO:0008006" key="3">
    <source>
        <dbReference type="Google" id="ProtNLM"/>
    </source>
</evidence>
<dbReference type="AlphaFoldDB" id="A0A834YDF1"/>
<dbReference type="Gene3D" id="2.130.10.10">
    <property type="entry name" value="YVTN repeat-like/Quinoprotein amine dehydrogenase"/>
    <property type="match status" value="1"/>
</dbReference>
<protein>
    <recommendedName>
        <fullName evidence="3">Retrotransposon gag domain-containing protein</fullName>
    </recommendedName>
</protein>
<dbReference type="Proteomes" id="UP000655225">
    <property type="component" value="Unassembled WGS sequence"/>
</dbReference>
<dbReference type="PANTHER" id="PTHR44394">
    <property type="entry name" value="BETA-ALANINE-ACTIVATING ENZYME"/>
    <property type="match status" value="1"/>
</dbReference>
<gene>
    <name evidence="1" type="ORF">HHK36_028446</name>
</gene>
<dbReference type="InterPro" id="IPR015943">
    <property type="entry name" value="WD40/YVTN_repeat-like_dom_sf"/>
</dbReference>
<dbReference type="SUPFAM" id="SSF50998">
    <property type="entry name" value="Quinoprotein alcohol dehydrogenase-like"/>
    <property type="match status" value="1"/>
</dbReference>